<keyword evidence="1" id="KW-1133">Transmembrane helix</keyword>
<gene>
    <name evidence="2" type="ORF">F0919_03855</name>
</gene>
<dbReference type="RefSeq" id="WP_150031392.1">
    <property type="nucleotide sequence ID" value="NZ_VWSH01000001.1"/>
</dbReference>
<keyword evidence="1" id="KW-0812">Transmembrane</keyword>
<proteinExistence type="predicted"/>
<sequence>MEKIIRAPMLRLLVFGAVVIIFIGWIVISKIHGSKTEQNFYEQSFKTTVVSSNSYYNRSIEFHLKNGLKLYFMPSDKNGIEIGDSIGKKGKTYLYDVYRKSDNGQYKFWATYNFEESL</sequence>
<dbReference type="Proteomes" id="UP000323632">
    <property type="component" value="Unassembled WGS sequence"/>
</dbReference>
<name>A0A5M6CUX8_9BACT</name>
<accession>A0A5M6CUX8</accession>
<evidence type="ECO:0000256" key="1">
    <source>
        <dbReference type="SAM" id="Phobius"/>
    </source>
</evidence>
<evidence type="ECO:0000313" key="3">
    <source>
        <dbReference type="Proteomes" id="UP000323632"/>
    </source>
</evidence>
<keyword evidence="3" id="KW-1185">Reference proteome</keyword>
<comment type="caution">
    <text evidence="2">The sequence shown here is derived from an EMBL/GenBank/DDBJ whole genome shotgun (WGS) entry which is preliminary data.</text>
</comment>
<keyword evidence="1" id="KW-0472">Membrane</keyword>
<dbReference type="AlphaFoldDB" id="A0A5M6CUX8"/>
<feature type="transmembrane region" description="Helical" evidence="1">
    <location>
        <begin position="12"/>
        <end position="28"/>
    </location>
</feature>
<organism evidence="2 3">
    <name type="scientific">Taibaiella lutea</name>
    <dbReference type="NCBI Taxonomy" id="2608001"/>
    <lineage>
        <taxon>Bacteria</taxon>
        <taxon>Pseudomonadati</taxon>
        <taxon>Bacteroidota</taxon>
        <taxon>Chitinophagia</taxon>
        <taxon>Chitinophagales</taxon>
        <taxon>Chitinophagaceae</taxon>
        <taxon>Taibaiella</taxon>
    </lineage>
</organism>
<reference evidence="2 3" key="1">
    <citation type="submission" date="2019-09" db="EMBL/GenBank/DDBJ databases">
        <title>Genome sequence and assembly of Taibaiella sp.</title>
        <authorList>
            <person name="Chhetri G."/>
        </authorList>
    </citation>
    <scope>NUCLEOTIDE SEQUENCE [LARGE SCALE GENOMIC DNA]</scope>
    <source>
        <strain evidence="2 3">KVB11</strain>
    </source>
</reference>
<evidence type="ECO:0000313" key="2">
    <source>
        <dbReference type="EMBL" id="KAA5536815.1"/>
    </source>
</evidence>
<protein>
    <submittedName>
        <fullName evidence="2">Uncharacterized protein</fullName>
    </submittedName>
</protein>
<dbReference type="EMBL" id="VWSH01000001">
    <property type="protein sequence ID" value="KAA5536815.1"/>
    <property type="molecule type" value="Genomic_DNA"/>
</dbReference>